<comment type="caution">
    <text evidence="2">The sequence shown here is derived from an EMBL/GenBank/DDBJ whole genome shotgun (WGS) entry which is preliminary data.</text>
</comment>
<sequence>MDIFAHSLWTGLIFRKTKKIWWPIFFSVAPDIFSNGIYLAISVVRGVSIIDSSREHLNPVRPEIIPILYSITHSLVIFAIVFLIVWLILKKPWWALGAWGIHILIDIPGHSAKFFATPFLYPLSSLAVDSSMNWGNSYILFINYSILAILYLWIFLFKNRRKRFITYFNEKRKLIKR</sequence>
<proteinExistence type="predicted"/>
<dbReference type="AlphaFoldDB" id="A0A2H0KRY6"/>
<evidence type="ECO:0000256" key="1">
    <source>
        <dbReference type="SAM" id="Phobius"/>
    </source>
</evidence>
<protein>
    <recommendedName>
        <fullName evidence="4">Metal-dependent hydrolase</fullName>
    </recommendedName>
</protein>
<evidence type="ECO:0000313" key="3">
    <source>
        <dbReference type="Proteomes" id="UP000229317"/>
    </source>
</evidence>
<accession>A0A2H0KRY6</accession>
<evidence type="ECO:0000313" key="2">
    <source>
        <dbReference type="EMBL" id="PIQ74921.1"/>
    </source>
</evidence>
<feature type="transmembrane region" description="Helical" evidence="1">
    <location>
        <begin position="96"/>
        <end position="116"/>
    </location>
</feature>
<evidence type="ECO:0008006" key="4">
    <source>
        <dbReference type="Google" id="ProtNLM"/>
    </source>
</evidence>
<keyword evidence="1" id="KW-1133">Transmembrane helix</keyword>
<dbReference type="EMBL" id="PCVO01000059">
    <property type="protein sequence ID" value="PIQ74921.1"/>
    <property type="molecule type" value="Genomic_DNA"/>
</dbReference>
<feature type="transmembrane region" description="Helical" evidence="1">
    <location>
        <begin position="20"/>
        <end position="44"/>
    </location>
</feature>
<keyword evidence="1" id="KW-0472">Membrane</keyword>
<organism evidence="2 3">
    <name type="scientific">Candidatus Portnoybacteria bacterium CG11_big_fil_rev_8_21_14_0_20_40_15</name>
    <dbReference type="NCBI Taxonomy" id="1974817"/>
    <lineage>
        <taxon>Bacteria</taxon>
        <taxon>Candidatus Portnoyibacteriota</taxon>
    </lineage>
</organism>
<keyword evidence="1" id="KW-0812">Transmembrane</keyword>
<reference evidence="2 3" key="1">
    <citation type="submission" date="2017-09" db="EMBL/GenBank/DDBJ databases">
        <title>Depth-based differentiation of microbial function through sediment-hosted aquifers and enrichment of novel symbionts in the deep terrestrial subsurface.</title>
        <authorList>
            <person name="Probst A.J."/>
            <person name="Ladd B."/>
            <person name="Jarett J.K."/>
            <person name="Geller-Mcgrath D.E."/>
            <person name="Sieber C.M."/>
            <person name="Emerson J.B."/>
            <person name="Anantharaman K."/>
            <person name="Thomas B.C."/>
            <person name="Malmstrom R."/>
            <person name="Stieglmeier M."/>
            <person name="Klingl A."/>
            <person name="Woyke T."/>
            <person name="Ryan C.M."/>
            <person name="Banfield J.F."/>
        </authorList>
    </citation>
    <scope>NUCLEOTIDE SEQUENCE [LARGE SCALE GENOMIC DNA]</scope>
    <source>
        <strain evidence="2">CG11_big_fil_rev_8_21_14_0_20_40_15</strain>
    </source>
</reference>
<feature type="transmembrane region" description="Helical" evidence="1">
    <location>
        <begin position="136"/>
        <end position="157"/>
    </location>
</feature>
<dbReference type="Proteomes" id="UP000229317">
    <property type="component" value="Unassembled WGS sequence"/>
</dbReference>
<name>A0A2H0KRY6_9BACT</name>
<gene>
    <name evidence="2" type="ORF">COV84_03915</name>
</gene>
<feature type="transmembrane region" description="Helical" evidence="1">
    <location>
        <begin position="64"/>
        <end position="89"/>
    </location>
</feature>